<accession>A0ABQ2AR36</accession>
<evidence type="ECO:0000259" key="1">
    <source>
        <dbReference type="Pfam" id="PF13524"/>
    </source>
</evidence>
<protein>
    <recommendedName>
        <fullName evidence="1">Spore protein YkvP/CgeB glycosyl transferase-like domain-containing protein</fullName>
    </recommendedName>
</protein>
<gene>
    <name evidence="2" type="ORF">GCM10007363_19530</name>
</gene>
<organism evidence="2 3">
    <name type="scientific">Pseudomonas fluvialis</name>
    <dbReference type="NCBI Taxonomy" id="1793966"/>
    <lineage>
        <taxon>Bacteria</taxon>
        <taxon>Pseudomonadati</taxon>
        <taxon>Pseudomonadota</taxon>
        <taxon>Gammaproteobacteria</taxon>
        <taxon>Pseudomonadales</taxon>
        <taxon>Pseudomonadaceae</taxon>
        <taxon>Pseudomonas</taxon>
    </lineage>
</organism>
<dbReference type="SUPFAM" id="SSF53756">
    <property type="entry name" value="UDP-Glycosyltransferase/glycogen phosphorylase"/>
    <property type="match status" value="1"/>
</dbReference>
<dbReference type="Gene3D" id="3.40.50.2000">
    <property type="entry name" value="Glycogen Phosphorylase B"/>
    <property type="match status" value="1"/>
</dbReference>
<evidence type="ECO:0000313" key="2">
    <source>
        <dbReference type="EMBL" id="GGH93882.1"/>
    </source>
</evidence>
<dbReference type="Pfam" id="PF13524">
    <property type="entry name" value="Glyco_trans_1_2"/>
    <property type="match status" value="1"/>
</dbReference>
<dbReference type="EMBL" id="BMDE01000005">
    <property type="protein sequence ID" value="GGH93882.1"/>
    <property type="molecule type" value="Genomic_DNA"/>
</dbReference>
<reference evidence="3" key="1">
    <citation type="journal article" date="2019" name="Int. J. Syst. Evol. Microbiol.">
        <title>The Global Catalogue of Microorganisms (GCM) 10K type strain sequencing project: providing services to taxonomists for standard genome sequencing and annotation.</title>
        <authorList>
            <consortium name="The Broad Institute Genomics Platform"/>
            <consortium name="The Broad Institute Genome Sequencing Center for Infectious Disease"/>
            <person name="Wu L."/>
            <person name="Ma J."/>
        </authorList>
    </citation>
    <scope>NUCLEOTIDE SEQUENCE [LARGE SCALE GENOMIC DNA]</scope>
    <source>
        <strain evidence="3">CCM 8778</strain>
    </source>
</reference>
<proteinExistence type="predicted"/>
<dbReference type="Proteomes" id="UP000655550">
    <property type="component" value="Unassembled WGS sequence"/>
</dbReference>
<keyword evidence="3" id="KW-1185">Reference proteome</keyword>
<feature type="domain" description="Spore protein YkvP/CgeB glycosyl transferase-like" evidence="1">
    <location>
        <begin position="182"/>
        <end position="288"/>
    </location>
</feature>
<dbReference type="InterPro" id="IPR055259">
    <property type="entry name" value="YkvP/CgeB_Glyco_trans-like"/>
</dbReference>
<name>A0ABQ2AR36_9PSED</name>
<sequence length="323" mass="37031">MKVILFVMDDQRVNLDHLYEVVRDSCASCEVVRLCKHEQQHLAQVFRRVDIGSYQRVVIFSRLKRLRGQLALLRAIPGLVFLEHDACQNYMPSSKYYRQYSRFYRQLPWARVLASSLGVQRRLAAEGVDSRFVSKGYDEQFFVNQQQPRDIECAFLGSLKGHTYAERRSMLSAIAAVVPLRIGRTETREEYLQLLNRTRIFVSADVGMGEYMIKNFEAMACGCALVACSQGDEEDAALGFVDGENVLLYRSADEALEKIARLRSDTQLAERIARAGQRFAEQRFGFARIGTDLAAAIQAPMREWPGLTRWQRVHLRLRYGGGW</sequence>
<evidence type="ECO:0000313" key="3">
    <source>
        <dbReference type="Proteomes" id="UP000655550"/>
    </source>
</evidence>
<comment type="caution">
    <text evidence="2">The sequence shown here is derived from an EMBL/GenBank/DDBJ whole genome shotgun (WGS) entry which is preliminary data.</text>
</comment>
<dbReference type="RefSeq" id="WP_093984812.1">
    <property type="nucleotide sequence ID" value="NZ_BMDE01000005.1"/>
</dbReference>